<dbReference type="EMBL" id="JAMQBK010000065">
    <property type="protein sequence ID" value="MCM2373724.1"/>
    <property type="molecule type" value="Genomic_DNA"/>
</dbReference>
<feature type="transmembrane region" description="Helical" evidence="1">
    <location>
        <begin position="232"/>
        <end position="250"/>
    </location>
</feature>
<feature type="transmembrane region" description="Helical" evidence="1">
    <location>
        <begin position="64"/>
        <end position="85"/>
    </location>
</feature>
<accession>A0ABT0UA39</accession>
<feature type="transmembrane region" description="Helical" evidence="1">
    <location>
        <begin position="205"/>
        <end position="225"/>
    </location>
</feature>
<evidence type="ECO:0000256" key="1">
    <source>
        <dbReference type="SAM" id="Phobius"/>
    </source>
</evidence>
<gene>
    <name evidence="2" type="ORF">NB063_24175</name>
</gene>
<dbReference type="Gene3D" id="3.80.10.10">
    <property type="entry name" value="Ribonuclease Inhibitor"/>
    <property type="match status" value="1"/>
</dbReference>
<evidence type="ECO:0000313" key="3">
    <source>
        <dbReference type="Proteomes" id="UP001202961"/>
    </source>
</evidence>
<protein>
    <recommendedName>
        <fullName evidence="4">Transmembrane protein</fullName>
    </recommendedName>
</protein>
<keyword evidence="3" id="KW-1185">Reference proteome</keyword>
<evidence type="ECO:0008006" key="4">
    <source>
        <dbReference type="Google" id="ProtNLM"/>
    </source>
</evidence>
<keyword evidence="1" id="KW-0812">Transmembrane</keyword>
<name>A0ABT0UA39_9BACT</name>
<feature type="transmembrane region" description="Helical" evidence="1">
    <location>
        <begin position="256"/>
        <end position="274"/>
    </location>
</feature>
<dbReference type="Proteomes" id="UP001202961">
    <property type="component" value="Unassembled WGS sequence"/>
</dbReference>
<keyword evidence="1" id="KW-0472">Membrane</keyword>
<feature type="transmembrane region" description="Helical" evidence="1">
    <location>
        <begin position="105"/>
        <end position="133"/>
    </location>
</feature>
<feature type="transmembrane region" description="Helical" evidence="1">
    <location>
        <begin position="145"/>
        <end position="164"/>
    </location>
</feature>
<reference evidence="2 3" key="1">
    <citation type="journal article" date="2022" name="Syst. Appl. Microbiol.">
        <title>Rhodopirellula aestuarii sp. nov., a novel member of the genus Rhodopirellula isolated from brackish sediments collected in the Tagus River estuary, Portugal.</title>
        <authorList>
            <person name="Vitorino I.R."/>
            <person name="Klimek D."/>
            <person name="Calusinska M."/>
            <person name="Lobo-da-Cunha A."/>
            <person name="Vasconcelos V."/>
            <person name="Lage O.M."/>
        </authorList>
    </citation>
    <scope>NUCLEOTIDE SEQUENCE [LARGE SCALE GENOMIC DNA]</scope>
    <source>
        <strain evidence="2 3">ICT_H3.1</strain>
    </source>
</reference>
<comment type="caution">
    <text evidence="2">The sequence shown here is derived from an EMBL/GenBank/DDBJ whole genome shotgun (WGS) entry which is preliminary data.</text>
</comment>
<feature type="transmembrane region" description="Helical" evidence="1">
    <location>
        <begin position="286"/>
        <end position="303"/>
    </location>
</feature>
<organism evidence="2 3">
    <name type="scientific">Aporhodopirellula aestuarii</name>
    <dbReference type="NCBI Taxonomy" id="2950107"/>
    <lineage>
        <taxon>Bacteria</taxon>
        <taxon>Pseudomonadati</taxon>
        <taxon>Planctomycetota</taxon>
        <taxon>Planctomycetia</taxon>
        <taxon>Pirellulales</taxon>
        <taxon>Pirellulaceae</taxon>
        <taxon>Aporhodopirellula</taxon>
    </lineage>
</organism>
<dbReference type="InterPro" id="IPR032675">
    <property type="entry name" value="LRR_dom_sf"/>
</dbReference>
<proteinExistence type="predicted"/>
<sequence>MLSELLMASRAKTAIATPRLSHDEKLATENLGSRGLETREAKADEGGVPGWFAFVPASVGRSQYALLLFGVICQLVTIGITWPLWQIRISPPHLPTWDLPQWPFGWLMVASLVLVAAKPRWGVPVHWGVLIVACVWDQFRMQPQFFSIAVLMTACVWDAGRRVARWTLVSTWLWAGLHKLLSPDWFGYASHWVVARSGFDADSTYFGFALGVAVVELAVGLLAIFRPKWAAPACLVMHVGIALMISPVVLNWNESVLPWNLSVAVIGTWVMRTTETWRPDQAWEKVVCTICLFAPIGFYGGYLDHGFSGVLYSGSLPQGLITTKRGLQPIEGWGELAVPFPSERRTLRIYFEQVAEPGAKLHLADPRPWLDDAFYVLDSDHHARPIDSDAFFAGVPVFDDSPADGFDQIDSSAPYEISGVGLDSRRSKFELQRAGVRMVRRAADEPIYAVAFTKDSFDRELLNYLPGLPNLMQIQFAGTAIQDDDLRKLLRCRLLTGIGLDHTAITDAGLGHLKTLPYLQYIECEGTEITPEGLQSVINDPLGSLE</sequence>
<dbReference type="SUPFAM" id="SSF52047">
    <property type="entry name" value="RNI-like"/>
    <property type="match status" value="1"/>
</dbReference>
<evidence type="ECO:0000313" key="2">
    <source>
        <dbReference type="EMBL" id="MCM2373724.1"/>
    </source>
</evidence>
<keyword evidence="1" id="KW-1133">Transmembrane helix</keyword>